<dbReference type="AlphaFoldDB" id="A0A2J5P3W6"/>
<evidence type="ECO:0000313" key="1">
    <source>
        <dbReference type="EMBL" id="PLO60535.1"/>
    </source>
</evidence>
<accession>A0A2J5P3W6</accession>
<evidence type="ECO:0000313" key="2">
    <source>
        <dbReference type="Proteomes" id="UP000234667"/>
    </source>
</evidence>
<comment type="caution">
    <text evidence="1">The sequence shown here is derived from an EMBL/GenBank/DDBJ whole genome shotgun (WGS) entry which is preliminary data.</text>
</comment>
<protein>
    <submittedName>
        <fullName evidence="1">MltR family transcriptional regulator</fullName>
    </submittedName>
</protein>
<dbReference type="EMBL" id="PIDR01001887">
    <property type="protein sequence ID" value="PLO60535.1"/>
    <property type="molecule type" value="Genomic_DNA"/>
</dbReference>
<sequence length="22" mass="2480">MLSLTELISKISLKKAFQKSTL</sequence>
<proteinExistence type="predicted"/>
<reference evidence="1 2" key="1">
    <citation type="submission" date="2017-11" db="EMBL/GenBank/DDBJ databases">
        <authorList>
            <person name="Han C.G."/>
        </authorList>
    </citation>
    <scope>NUCLEOTIDE SEQUENCE [LARGE SCALE GENOMIC DNA]</scope>
    <source>
        <strain evidence="1 2">A10</strain>
    </source>
</reference>
<name>A0A2J5P3W6_9ENTR</name>
<feature type="non-terminal residue" evidence="1">
    <location>
        <position position="1"/>
    </location>
</feature>
<gene>
    <name evidence="1" type="primary">mtlR</name>
    <name evidence="1" type="ORF">CWN49_34280</name>
</gene>
<dbReference type="Proteomes" id="UP000234667">
    <property type="component" value="Unassembled WGS sequence"/>
</dbReference>
<reference evidence="1 2" key="2">
    <citation type="submission" date="2018-01" db="EMBL/GenBank/DDBJ databases">
        <title>Genomic study of Klebsiella pneumoniae.</title>
        <authorList>
            <person name="Yang Y."/>
            <person name="Bicalho R."/>
        </authorList>
    </citation>
    <scope>NUCLEOTIDE SEQUENCE [LARGE SCALE GENOMIC DNA]</scope>
    <source>
        <strain evidence="1 2">A10</strain>
    </source>
</reference>
<organism evidence="1 2">
    <name type="scientific">Klebsiella michiganensis</name>
    <dbReference type="NCBI Taxonomy" id="1134687"/>
    <lineage>
        <taxon>Bacteria</taxon>
        <taxon>Pseudomonadati</taxon>
        <taxon>Pseudomonadota</taxon>
        <taxon>Gammaproteobacteria</taxon>
        <taxon>Enterobacterales</taxon>
        <taxon>Enterobacteriaceae</taxon>
        <taxon>Klebsiella/Raoultella group</taxon>
        <taxon>Klebsiella</taxon>
    </lineage>
</organism>